<dbReference type="Proteomes" id="UP000331127">
    <property type="component" value="Unassembled WGS sequence"/>
</dbReference>
<dbReference type="Pfam" id="PF04072">
    <property type="entry name" value="LCM"/>
    <property type="match status" value="1"/>
</dbReference>
<evidence type="ECO:0000313" key="7">
    <source>
        <dbReference type="EMBL" id="GES16825.1"/>
    </source>
</evidence>
<dbReference type="NCBIfam" id="TIGR00027">
    <property type="entry name" value="mthyl_TIGR00027"/>
    <property type="match status" value="1"/>
</dbReference>
<dbReference type="PANTHER" id="PTHR43619:SF2">
    <property type="entry name" value="S-ADENOSYL-L-METHIONINE-DEPENDENT METHYLTRANSFERASES SUPERFAMILY PROTEIN"/>
    <property type="match status" value="1"/>
</dbReference>
<accession>A0A5M3X531</accession>
<dbReference type="SUPFAM" id="SSF53335">
    <property type="entry name" value="S-adenosyl-L-methionine-dependent methyltransferases"/>
    <property type="match status" value="1"/>
</dbReference>
<dbReference type="RefSeq" id="WP_155361818.1">
    <property type="nucleotide sequence ID" value="NZ_BAAAHL010000066.1"/>
</dbReference>
<dbReference type="AlphaFoldDB" id="A0A5M3X531"/>
<sequence>MRVIVFRLIQVLLSPLAVIGSSIWGLSLIREARRTGSSATVLASCYPRWILHHLRQRWDAPCVRMMKVLPTPIRLGLRYGTMPTIVAHAVTGYVPKPYRYPYQGQPPMIHQPVARTTFHDRALARHLPEVAQLVVLGAGFDTRSYRLPPGAVVQCFEIDTPGTQRVKREALAKAGVEAGHVTFVPANFEEEDWFDNLLEAGFDPGRPAYFLWESVTMYLDRKAVERTLRRISAPGSVVAFDYFTTVILRGNDPYSAYARWAADRIKEPFRFGIDQEEVPGFLESCGLRVEEQRSFNQDPVMAGFVTATVERR</sequence>
<evidence type="ECO:0000256" key="1">
    <source>
        <dbReference type="ARBA" id="ARBA00003907"/>
    </source>
</evidence>
<dbReference type="EMBL" id="BLAE01000117">
    <property type="protein sequence ID" value="GES16825.1"/>
    <property type="molecule type" value="Genomic_DNA"/>
</dbReference>
<name>A0A5M3X531_9ACTN</name>
<dbReference type="Gene3D" id="3.40.50.150">
    <property type="entry name" value="Vaccinia Virus protein VP39"/>
    <property type="match status" value="1"/>
</dbReference>
<keyword evidence="4" id="KW-0808">Transferase</keyword>
<keyword evidence="8" id="KW-1185">Reference proteome</keyword>
<keyword evidence="3 6" id="KW-0489">Methyltransferase</keyword>
<evidence type="ECO:0000256" key="4">
    <source>
        <dbReference type="ARBA" id="ARBA00022679"/>
    </source>
</evidence>
<dbReference type="EC" id="2.1.1.-" evidence="6"/>
<dbReference type="InterPro" id="IPR011610">
    <property type="entry name" value="SAM_mthyl_Trfase_ML2640-like"/>
</dbReference>
<comment type="caution">
    <text evidence="7">The sequence shown here is derived from an EMBL/GenBank/DDBJ whole genome shotgun (WGS) entry which is preliminary data.</text>
</comment>
<protein>
    <recommendedName>
        <fullName evidence="6">S-adenosyl-L-methionine-dependent methyltransferase</fullName>
        <ecNumber evidence="6">2.1.1.-</ecNumber>
    </recommendedName>
</protein>
<dbReference type="InterPro" id="IPR007213">
    <property type="entry name" value="Ppm1/Ppm2/Tcmp"/>
</dbReference>
<keyword evidence="5 6" id="KW-0949">S-adenosyl-L-methionine</keyword>
<dbReference type="GO" id="GO:0008168">
    <property type="term" value="F:methyltransferase activity"/>
    <property type="evidence" value="ECO:0007669"/>
    <property type="project" value="UniProtKB-UniRule"/>
</dbReference>
<comment type="similarity">
    <text evidence="2 6">Belongs to the UPF0677 family.</text>
</comment>
<evidence type="ECO:0000256" key="3">
    <source>
        <dbReference type="ARBA" id="ARBA00022603"/>
    </source>
</evidence>
<evidence type="ECO:0000256" key="5">
    <source>
        <dbReference type="ARBA" id="ARBA00022691"/>
    </source>
</evidence>
<proteinExistence type="inferred from homology"/>
<comment type="function">
    <text evidence="1 6">Exhibits S-adenosyl-L-methionine-dependent methyltransferase activity.</text>
</comment>
<evidence type="ECO:0000256" key="6">
    <source>
        <dbReference type="RuleBase" id="RU362030"/>
    </source>
</evidence>
<organism evidence="7 8">
    <name type="scientific">Acrocarpospora macrocephala</name>
    <dbReference type="NCBI Taxonomy" id="150177"/>
    <lineage>
        <taxon>Bacteria</taxon>
        <taxon>Bacillati</taxon>
        <taxon>Actinomycetota</taxon>
        <taxon>Actinomycetes</taxon>
        <taxon>Streptosporangiales</taxon>
        <taxon>Streptosporangiaceae</taxon>
        <taxon>Acrocarpospora</taxon>
    </lineage>
</organism>
<evidence type="ECO:0000313" key="8">
    <source>
        <dbReference type="Proteomes" id="UP000331127"/>
    </source>
</evidence>
<dbReference type="PANTHER" id="PTHR43619">
    <property type="entry name" value="S-ADENOSYL-L-METHIONINE-DEPENDENT METHYLTRANSFERASE YKTD-RELATED"/>
    <property type="match status" value="1"/>
</dbReference>
<evidence type="ECO:0000256" key="2">
    <source>
        <dbReference type="ARBA" id="ARBA00008138"/>
    </source>
</evidence>
<gene>
    <name evidence="7" type="ORF">Amac_104230</name>
</gene>
<dbReference type="OrthoDB" id="9806164at2"/>
<reference evidence="7 8" key="1">
    <citation type="submission" date="2019-10" db="EMBL/GenBank/DDBJ databases">
        <title>Whole genome shotgun sequence of Acrocarpospora macrocephala NBRC 16266.</title>
        <authorList>
            <person name="Ichikawa N."/>
            <person name="Kimura A."/>
            <person name="Kitahashi Y."/>
            <person name="Komaki H."/>
            <person name="Oguchi A."/>
        </authorList>
    </citation>
    <scope>NUCLEOTIDE SEQUENCE [LARGE SCALE GENOMIC DNA]</scope>
    <source>
        <strain evidence="7 8">NBRC 16266</strain>
    </source>
</reference>
<dbReference type="GO" id="GO:0032259">
    <property type="term" value="P:methylation"/>
    <property type="evidence" value="ECO:0007669"/>
    <property type="project" value="UniProtKB-KW"/>
</dbReference>
<dbReference type="InterPro" id="IPR029063">
    <property type="entry name" value="SAM-dependent_MTases_sf"/>
</dbReference>